<dbReference type="RefSeq" id="WP_092868666.1">
    <property type="nucleotide sequence ID" value="NZ_FPCH01000003.1"/>
</dbReference>
<reference evidence="3" key="1">
    <citation type="submission" date="2016-10" db="EMBL/GenBank/DDBJ databases">
        <authorList>
            <person name="Varghese N."/>
            <person name="Submissions S."/>
        </authorList>
    </citation>
    <scope>NUCLEOTIDE SEQUENCE [LARGE SCALE GENOMIC DNA]</scope>
    <source>
        <strain evidence="3">DSM 1565</strain>
    </source>
</reference>
<dbReference type="OrthoDB" id="9790331at2"/>
<dbReference type="PANTHER" id="PTHR42815">
    <property type="entry name" value="FAD-BINDING, PUTATIVE (AFU_ORTHOLOGUE AFUA_6G07600)-RELATED"/>
    <property type="match status" value="1"/>
</dbReference>
<evidence type="ECO:0000259" key="1">
    <source>
        <dbReference type="Pfam" id="PF01243"/>
    </source>
</evidence>
<protein>
    <recommendedName>
        <fullName evidence="1">Pyridoxamine 5'-phosphate oxidase N-terminal domain-containing protein</fullName>
    </recommendedName>
</protein>
<dbReference type="InterPro" id="IPR011576">
    <property type="entry name" value="Pyridox_Oxase_N"/>
</dbReference>
<dbReference type="Pfam" id="PF01243">
    <property type="entry name" value="PNPOx_N"/>
    <property type="match status" value="1"/>
</dbReference>
<dbReference type="PANTHER" id="PTHR42815:SF2">
    <property type="entry name" value="FAD-BINDING, PUTATIVE (AFU_ORTHOLOGUE AFUA_6G07600)-RELATED"/>
    <property type="match status" value="1"/>
</dbReference>
<accession>A0A1I7NRW9</accession>
<name>A0A1I7NRW9_9HYPH</name>
<dbReference type="AlphaFoldDB" id="A0A1I7NRW9"/>
<dbReference type="STRING" id="51670.SAMN04488557_3153"/>
<dbReference type="Gene3D" id="2.30.110.10">
    <property type="entry name" value="Electron Transport, Fmn-binding Protein, Chain A"/>
    <property type="match status" value="1"/>
</dbReference>
<dbReference type="Proteomes" id="UP000199423">
    <property type="component" value="Unassembled WGS sequence"/>
</dbReference>
<keyword evidence="3" id="KW-1185">Reference proteome</keyword>
<dbReference type="InterPro" id="IPR012349">
    <property type="entry name" value="Split_barrel_FMN-bd"/>
</dbReference>
<dbReference type="SUPFAM" id="SSF50475">
    <property type="entry name" value="FMN-binding split barrel"/>
    <property type="match status" value="1"/>
</dbReference>
<organism evidence="2 3">
    <name type="scientific">Hyphomicrobium facile</name>
    <dbReference type="NCBI Taxonomy" id="51670"/>
    <lineage>
        <taxon>Bacteria</taxon>
        <taxon>Pseudomonadati</taxon>
        <taxon>Pseudomonadota</taxon>
        <taxon>Alphaproteobacteria</taxon>
        <taxon>Hyphomicrobiales</taxon>
        <taxon>Hyphomicrobiaceae</taxon>
        <taxon>Hyphomicrobium</taxon>
    </lineage>
</organism>
<sequence>MSRLYGDVHRAMQMAFDTRGMADRVEAVAVKPEIDETAKAFIESRDMFFLTTIDDRGRPTVSYKGGTPGFIKVLDANTLLFPSYDGNGMYLSMGNISANPEIGMLFIDFEKPFRLRAQGRAELIVSGPELDGFKEAEMVVKVSIHEVWMNCPRYVHRHARVEASRYAPGVETETPFCEWKRIDAMQDVLRPFERSKVEELGTTTIDEWMGKVMTGDKGA</sequence>
<feature type="domain" description="Pyridoxamine 5'-phosphate oxidase N-terminal" evidence="1">
    <location>
        <begin position="34"/>
        <end position="133"/>
    </location>
</feature>
<evidence type="ECO:0000313" key="2">
    <source>
        <dbReference type="EMBL" id="SFV37419.1"/>
    </source>
</evidence>
<proteinExistence type="predicted"/>
<gene>
    <name evidence="2" type="ORF">SAMN04488557_3153</name>
</gene>
<evidence type="ECO:0000313" key="3">
    <source>
        <dbReference type="Proteomes" id="UP000199423"/>
    </source>
</evidence>
<dbReference type="EMBL" id="FPCH01000003">
    <property type="protein sequence ID" value="SFV37419.1"/>
    <property type="molecule type" value="Genomic_DNA"/>
</dbReference>